<dbReference type="Gene3D" id="3.40.50.2020">
    <property type="match status" value="1"/>
</dbReference>
<proteinExistence type="inferred from homology"/>
<dbReference type="InterPro" id="IPR044005">
    <property type="entry name" value="DZR_2"/>
</dbReference>
<dbReference type="RefSeq" id="WP_369313278.1">
    <property type="nucleotide sequence ID" value="NZ_JBEHZE010000001.1"/>
</dbReference>
<dbReference type="InterPro" id="IPR000836">
    <property type="entry name" value="PRTase_dom"/>
</dbReference>
<dbReference type="SUPFAM" id="SSF53271">
    <property type="entry name" value="PRTase-like"/>
    <property type="match status" value="1"/>
</dbReference>
<comment type="similarity">
    <text evidence="1">Belongs to the ComF/GntX family.</text>
</comment>
<gene>
    <name evidence="4" type="ORF">ABFZ84_07150</name>
</gene>
<dbReference type="Proteomes" id="UP001560685">
    <property type="component" value="Unassembled WGS sequence"/>
</dbReference>
<sequence>MKHQFIHQCRKLGTAAARSTLDALMPPSCPVTNEEIGTFGTLSPKAWNAVHFIAAPFCPRCGVPFAAEYGEEVECPSCIASPPDFERARAAVVYDDATHKLIVGFKHSDRTELAPMFANWMVVASQNLVSEASILMPIPLHPSRRFARRYNQSALLAQGIAKKTGAQLALNDLVRRRATPPQKDLSADARRRNVSGAFGFRDLAAQNRYRGAHVVLVDDVLTTGATLSAAARALKRGGAARVDALVLARVVKGGIGAI</sequence>
<dbReference type="PANTHER" id="PTHR47505:SF1">
    <property type="entry name" value="DNA UTILIZATION PROTEIN YHGH"/>
    <property type="match status" value="1"/>
</dbReference>
<feature type="domain" description="Phosphoribosyltransferase" evidence="2">
    <location>
        <begin position="190"/>
        <end position="249"/>
    </location>
</feature>
<dbReference type="EMBL" id="JBEHZE010000001">
    <property type="protein sequence ID" value="MEX6633324.1"/>
    <property type="molecule type" value="Genomic_DNA"/>
</dbReference>
<evidence type="ECO:0000259" key="3">
    <source>
        <dbReference type="Pfam" id="PF18912"/>
    </source>
</evidence>
<name>A0ABV3Z3F3_9PROT</name>
<dbReference type="Pfam" id="PF18912">
    <property type="entry name" value="DZR_2"/>
    <property type="match status" value="1"/>
</dbReference>
<comment type="caution">
    <text evidence="4">The sequence shown here is derived from an EMBL/GenBank/DDBJ whole genome shotgun (WGS) entry which is preliminary data.</text>
</comment>
<organism evidence="4 5">
    <name type="scientific">Hyphococcus lacteus</name>
    <dbReference type="NCBI Taxonomy" id="3143536"/>
    <lineage>
        <taxon>Bacteria</taxon>
        <taxon>Pseudomonadati</taxon>
        <taxon>Pseudomonadota</taxon>
        <taxon>Alphaproteobacteria</taxon>
        <taxon>Parvularculales</taxon>
        <taxon>Parvularculaceae</taxon>
        <taxon>Hyphococcus</taxon>
    </lineage>
</organism>
<evidence type="ECO:0000313" key="5">
    <source>
        <dbReference type="Proteomes" id="UP001560685"/>
    </source>
</evidence>
<dbReference type="CDD" id="cd06223">
    <property type="entry name" value="PRTases_typeI"/>
    <property type="match status" value="1"/>
</dbReference>
<dbReference type="InterPro" id="IPR051910">
    <property type="entry name" value="ComF/GntX_DNA_util-trans"/>
</dbReference>
<evidence type="ECO:0000313" key="4">
    <source>
        <dbReference type="EMBL" id="MEX6633324.1"/>
    </source>
</evidence>
<keyword evidence="5" id="KW-1185">Reference proteome</keyword>
<protein>
    <submittedName>
        <fullName evidence="4">ComF family protein</fullName>
    </submittedName>
</protein>
<feature type="domain" description="Double zinc ribbon" evidence="3">
    <location>
        <begin position="21"/>
        <end position="78"/>
    </location>
</feature>
<dbReference type="PANTHER" id="PTHR47505">
    <property type="entry name" value="DNA UTILIZATION PROTEIN YHGH"/>
    <property type="match status" value="1"/>
</dbReference>
<dbReference type="InterPro" id="IPR029057">
    <property type="entry name" value="PRTase-like"/>
</dbReference>
<evidence type="ECO:0000259" key="2">
    <source>
        <dbReference type="Pfam" id="PF00156"/>
    </source>
</evidence>
<evidence type="ECO:0000256" key="1">
    <source>
        <dbReference type="ARBA" id="ARBA00008007"/>
    </source>
</evidence>
<dbReference type="Pfam" id="PF00156">
    <property type="entry name" value="Pribosyltran"/>
    <property type="match status" value="1"/>
</dbReference>
<reference evidence="4 5" key="1">
    <citation type="submission" date="2024-05" db="EMBL/GenBank/DDBJ databases">
        <title>Three bacterial strains, DH-69, EH-24, and ECK-19 isolated from coastal sediments.</title>
        <authorList>
            <person name="Ye Y.-Q."/>
            <person name="Du Z.-J."/>
        </authorList>
    </citation>
    <scope>NUCLEOTIDE SEQUENCE [LARGE SCALE GENOMIC DNA]</scope>
    <source>
        <strain evidence="4 5">ECK-19</strain>
    </source>
</reference>
<accession>A0ABV3Z3F3</accession>